<reference evidence="2" key="1">
    <citation type="submission" date="2023-04" db="EMBL/GenBank/DDBJ databases">
        <authorList>
            <consortium name="ELIXIR-Norway"/>
        </authorList>
    </citation>
    <scope>NUCLEOTIDE SEQUENCE [LARGE SCALE GENOMIC DNA]</scope>
</reference>
<feature type="region of interest" description="Disordered" evidence="1">
    <location>
        <begin position="38"/>
        <end position="125"/>
    </location>
</feature>
<sequence length="232" mass="25203">MKVDKSKAPGKAVGDSASRAESALSACALSCENPASTAHRLWSAGPPGVCAAGTRTAAAQQDRFPVKRDPNKQMPQHWPDGEKCFGDSERSKRRKKSRDGRRLSERQRENRETAHKPGIRLGGGRRAARAALCSSEQRENPCLRRSALRVCARSQGVFGLTGERPVAGWRAATQLLLGTSWLLRSSERRRGRGCAYRLPGSRGPAPCRLGGSRPHVQPASAGPLFRCHFVSK</sequence>
<evidence type="ECO:0000256" key="1">
    <source>
        <dbReference type="SAM" id="MobiDB-lite"/>
    </source>
</evidence>
<evidence type="ECO:0000313" key="2">
    <source>
        <dbReference type="EMBL" id="CAI9171934.1"/>
    </source>
</evidence>
<name>A0ABN8ZDR9_RANTA</name>
<accession>A0ABN8ZDR9</accession>
<keyword evidence="3" id="KW-1185">Reference proteome</keyword>
<feature type="compositionally biased region" description="Basic and acidic residues" evidence="1">
    <location>
        <begin position="79"/>
        <end position="90"/>
    </location>
</feature>
<gene>
    <name evidence="2" type="ORF">MRATA1EN1_LOCUS20896</name>
</gene>
<feature type="compositionally biased region" description="Basic and acidic residues" evidence="1">
    <location>
        <begin position="100"/>
        <end position="115"/>
    </location>
</feature>
<evidence type="ECO:0000313" key="3">
    <source>
        <dbReference type="Proteomes" id="UP001176941"/>
    </source>
</evidence>
<proteinExistence type="predicted"/>
<dbReference type="Proteomes" id="UP001176941">
    <property type="component" value="Chromosome 31"/>
</dbReference>
<organism evidence="2 3">
    <name type="scientific">Rangifer tarandus platyrhynchus</name>
    <name type="common">Svalbard reindeer</name>
    <dbReference type="NCBI Taxonomy" id="3082113"/>
    <lineage>
        <taxon>Eukaryota</taxon>
        <taxon>Metazoa</taxon>
        <taxon>Chordata</taxon>
        <taxon>Craniata</taxon>
        <taxon>Vertebrata</taxon>
        <taxon>Euteleostomi</taxon>
        <taxon>Mammalia</taxon>
        <taxon>Eutheria</taxon>
        <taxon>Laurasiatheria</taxon>
        <taxon>Artiodactyla</taxon>
        <taxon>Ruminantia</taxon>
        <taxon>Pecora</taxon>
        <taxon>Cervidae</taxon>
        <taxon>Odocoileinae</taxon>
        <taxon>Rangifer</taxon>
    </lineage>
</organism>
<protein>
    <submittedName>
        <fullName evidence="2">Uncharacterized protein</fullName>
    </submittedName>
</protein>
<dbReference type="EMBL" id="OX459967">
    <property type="protein sequence ID" value="CAI9171934.1"/>
    <property type="molecule type" value="Genomic_DNA"/>
</dbReference>